<proteinExistence type="inferred from homology"/>
<name>A0A267D8H4_PSEFR</name>
<comment type="subcellular location">
    <subcellularLocation>
        <location evidence="1">Cell inner membrane</location>
        <topology evidence="1">Single-pass membrane protein</topology>
    </subcellularLocation>
</comment>
<dbReference type="InterPro" id="IPR043129">
    <property type="entry name" value="ATPase_NBD"/>
</dbReference>
<dbReference type="GO" id="GO:0005886">
    <property type="term" value="C:plasma membrane"/>
    <property type="evidence" value="ECO:0007669"/>
    <property type="project" value="UniProtKB-SubCell"/>
</dbReference>
<organism evidence="13 14">
    <name type="scientific">Pseudomonas fragi</name>
    <dbReference type="NCBI Taxonomy" id="296"/>
    <lineage>
        <taxon>Bacteria</taxon>
        <taxon>Pseudomonadati</taxon>
        <taxon>Pseudomonadota</taxon>
        <taxon>Gammaproteobacteria</taxon>
        <taxon>Pseudomonadales</taxon>
        <taxon>Pseudomonadaceae</taxon>
        <taxon>Pseudomonas</taxon>
    </lineage>
</organism>
<sequence length="363" mass="40746">MNSWLYLTAKGFAHSVEIDYDNAPVFVWHDAQSPTETSLSEAAAGLKGRNVALVLPMEMCSWVLTEPWPGKRRPTAQALAFAVEDQLADDLDELHFAVGPVDTQQRYPLLITHKQRFRTLLCQLHERGLTIVSAQVDADLLPRDQACMQWWCGRWLVGGTLEFRLAVSLVGLELVKSGLPTALTARKIDWDALPEDAINLLQGEFRRQVRGWPWRRLRVMALLMFTLALGFTHLRSSFLEGEAARIYVMSEERFKTLYPAQTRIVDLSAQLKAMQQRATGAQGGHMARLLQLTEQVIGASSVEVQHMEWRASIGWVLNLTVGSFAQLEQLRERGVQSALPITLGNASQQGSRVQAMLTLRDES</sequence>
<dbReference type="InterPro" id="IPR024230">
    <property type="entry name" value="GspL_cyto_dom"/>
</dbReference>
<evidence type="ECO:0000259" key="11">
    <source>
        <dbReference type="Pfam" id="PF05134"/>
    </source>
</evidence>
<reference evidence="13 14" key="1">
    <citation type="submission" date="2019-02" db="EMBL/GenBank/DDBJ databases">
        <authorList>
            <consortium name="Pathogen Informatics"/>
        </authorList>
    </citation>
    <scope>NUCLEOTIDE SEQUENCE [LARGE SCALE GENOMIC DNA]</scope>
    <source>
        <strain evidence="13 14">3012STDY7103891</strain>
    </source>
</reference>
<dbReference type="InterPro" id="IPR007812">
    <property type="entry name" value="T2SS_protein-GspL"/>
</dbReference>
<dbReference type="PIRSF" id="PIRSF015761">
    <property type="entry name" value="Protein_L"/>
    <property type="match status" value="1"/>
</dbReference>
<dbReference type="EMBL" id="CAACYJ010000040">
    <property type="protein sequence ID" value="VFB20946.1"/>
    <property type="molecule type" value="Genomic_DNA"/>
</dbReference>
<evidence type="ECO:0000313" key="13">
    <source>
        <dbReference type="EMBL" id="VFB20946.1"/>
    </source>
</evidence>
<dbReference type="GO" id="GO:0015628">
    <property type="term" value="P:protein secretion by the type II secretion system"/>
    <property type="evidence" value="ECO:0007669"/>
    <property type="project" value="InterPro"/>
</dbReference>
<dbReference type="SUPFAM" id="SSF53067">
    <property type="entry name" value="Actin-like ATPase domain"/>
    <property type="match status" value="1"/>
</dbReference>
<protein>
    <recommendedName>
        <fullName evidence="10">Type II secretion system protein L</fullName>
        <shortName evidence="10">T2SS protein L</shortName>
    </recommendedName>
</protein>
<gene>
    <name evidence="13" type="primary">xcpY</name>
    <name evidence="13" type="ORF">NCTC10754_03583</name>
</gene>
<keyword evidence="9" id="KW-0472">Membrane</keyword>
<evidence type="ECO:0000256" key="6">
    <source>
        <dbReference type="ARBA" id="ARBA00022692"/>
    </source>
</evidence>
<dbReference type="AlphaFoldDB" id="A0A267D8H4"/>
<evidence type="ECO:0000259" key="12">
    <source>
        <dbReference type="Pfam" id="PF12693"/>
    </source>
</evidence>
<dbReference type="CDD" id="cd24017">
    <property type="entry name" value="ASKHA_T2SSL_N"/>
    <property type="match status" value="1"/>
</dbReference>
<evidence type="ECO:0000256" key="4">
    <source>
        <dbReference type="ARBA" id="ARBA00022475"/>
    </source>
</evidence>
<dbReference type="Gene3D" id="3.30.1360.100">
    <property type="entry name" value="General secretion pathway protein M, EpsM"/>
    <property type="match status" value="1"/>
</dbReference>
<dbReference type="Pfam" id="PF12693">
    <property type="entry name" value="GspL_C"/>
    <property type="match status" value="1"/>
</dbReference>
<dbReference type="Pfam" id="PF05134">
    <property type="entry name" value="T2SSL"/>
    <property type="match status" value="1"/>
</dbReference>
<evidence type="ECO:0000256" key="2">
    <source>
        <dbReference type="ARBA" id="ARBA00005318"/>
    </source>
</evidence>
<comment type="function">
    <text evidence="10">Inner membrane component of the type II secretion system required for the energy-dependent secretion of extracellular factors such as proteases and toxins from the periplasm.</text>
</comment>
<dbReference type="NCBIfam" id="TIGR01709">
    <property type="entry name" value="typeII_sec_gspL"/>
    <property type="match status" value="1"/>
</dbReference>
<dbReference type="GO" id="GO:0015627">
    <property type="term" value="C:type II protein secretion system complex"/>
    <property type="evidence" value="ECO:0007669"/>
    <property type="project" value="InterPro"/>
</dbReference>
<comment type="similarity">
    <text evidence="2 10">Belongs to the GSP L family.</text>
</comment>
<dbReference type="Proteomes" id="UP000330809">
    <property type="component" value="Unassembled WGS sequence"/>
</dbReference>
<evidence type="ECO:0000256" key="8">
    <source>
        <dbReference type="ARBA" id="ARBA00022989"/>
    </source>
</evidence>
<keyword evidence="8" id="KW-1133">Transmembrane helix</keyword>
<dbReference type="GO" id="GO:0009276">
    <property type="term" value="C:Gram-negative-bacterium-type cell wall"/>
    <property type="evidence" value="ECO:0007669"/>
    <property type="project" value="InterPro"/>
</dbReference>
<evidence type="ECO:0000313" key="14">
    <source>
        <dbReference type="Proteomes" id="UP000330809"/>
    </source>
</evidence>
<evidence type="ECO:0000256" key="3">
    <source>
        <dbReference type="ARBA" id="ARBA00022448"/>
    </source>
</evidence>
<feature type="domain" description="GspL periplasmic" evidence="12">
    <location>
        <begin position="213"/>
        <end position="361"/>
    </location>
</feature>
<keyword evidence="4" id="KW-1003">Cell membrane</keyword>
<keyword evidence="5" id="KW-0997">Cell inner membrane</keyword>
<evidence type="ECO:0000256" key="5">
    <source>
        <dbReference type="ARBA" id="ARBA00022519"/>
    </source>
</evidence>
<evidence type="ECO:0000256" key="9">
    <source>
        <dbReference type="ARBA" id="ARBA00023136"/>
    </source>
</evidence>
<dbReference type="RefSeq" id="WP_095017719.1">
    <property type="nucleotide sequence ID" value="NZ_CAACYJ010000040.1"/>
</dbReference>
<accession>A0A267D8H4</accession>
<evidence type="ECO:0000256" key="7">
    <source>
        <dbReference type="ARBA" id="ARBA00022927"/>
    </source>
</evidence>
<keyword evidence="3 10" id="KW-0813">Transport</keyword>
<keyword evidence="6" id="KW-0812">Transmembrane</keyword>
<keyword evidence="7 10" id="KW-0653">Protein transport</keyword>
<evidence type="ECO:0000256" key="1">
    <source>
        <dbReference type="ARBA" id="ARBA00004377"/>
    </source>
</evidence>
<dbReference type="InterPro" id="IPR025691">
    <property type="entry name" value="GspL_pp_dom"/>
</dbReference>
<evidence type="ECO:0000256" key="10">
    <source>
        <dbReference type="PIRNR" id="PIRNR015761"/>
    </source>
</evidence>
<dbReference type="Gene3D" id="3.30.420.380">
    <property type="match status" value="1"/>
</dbReference>
<feature type="domain" description="GspL cytoplasmic actin-ATPase-like" evidence="11">
    <location>
        <begin position="48"/>
        <end position="172"/>
    </location>
</feature>